<protein>
    <submittedName>
        <fullName evidence="2">Uncharacterized protein</fullName>
    </submittedName>
</protein>
<name>A0A7S1FFH2_NOCSC</name>
<evidence type="ECO:0000256" key="1">
    <source>
        <dbReference type="SAM" id="MobiDB-lite"/>
    </source>
</evidence>
<sequence length="217" mass="24004">MWFQFGAFADGILSTYRETSCCTDTRDEPGETESGCWSQEALEEPIPDWRRQDVHRVVSFSGHMSEPNAVTSAAKHAKGVRETSDANVPEGGSAAALEEALALRELMKLFVQEMMHGKVYNVVMEDGRTEAWTLSITTALQYIKLESNGITHDILLRNIKKVVPGKLADGNFTPGALDDCCTTVVLKNNECVTFRLGSIQERDDFTKCVKVLVLALD</sequence>
<accession>A0A7S1FFH2</accession>
<feature type="region of interest" description="Disordered" evidence="1">
    <location>
        <begin position="72"/>
        <end position="91"/>
    </location>
</feature>
<organism evidence="2">
    <name type="scientific">Noctiluca scintillans</name>
    <name type="common">Sea sparkle</name>
    <name type="synonym">Red tide dinoflagellate</name>
    <dbReference type="NCBI Taxonomy" id="2966"/>
    <lineage>
        <taxon>Eukaryota</taxon>
        <taxon>Sar</taxon>
        <taxon>Alveolata</taxon>
        <taxon>Dinophyceae</taxon>
        <taxon>Noctilucales</taxon>
        <taxon>Noctilucaceae</taxon>
        <taxon>Noctiluca</taxon>
    </lineage>
</organism>
<reference evidence="2" key="1">
    <citation type="submission" date="2021-01" db="EMBL/GenBank/DDBJ databases">
        <authorList>
            <person name="Corre E."/>
            <person name="Pelletier E."/>
            <person name="Niang G."/>
            <person name="Scheremetjew M."/>
            <person name="Finn R."/>
            <person name="Kale V."/>
            <person name="Holt S."/>
            <person name="Cochrane G."/>
            <person name="Meng A."/>
            <person name="Brown T."/>
            <person name="Cohen L."/>
        </authorList>
    </citation>
    <scope>NUCLEOTIDE SEQUENCE</scope>
</reference>
<dbReference type="EMBL" id="HBFQ01054656">
    <property type="protein sequence ID" value="CAD8864512.1"/>
    <property type="molecule type" value="Transcribed_RNA"/>
</dbReference>
<dbReference type="AlphaFoldDB" id="A0A7S1FFH2"/>
<dbReference type="Gene3D" id="2.30.29.30">
    <property type="entry name" value="Pleckstrin-homology domain (PH domain)/Phosphotyrosine-binding domain (PTB)"/>
    <property type="match status" value="1"/>
</dbReference>
<dbReference type="InterPro" id="IPR011993">
    <property type="entry name" value="PH-like_dom_sf"/>
</dbReference>
<evidence type="ECO:0000313" key="2">
    <source>
        <dbReference type="EMBL" id="CAD8864512.1"/>
    </source>
</evidence>
<proteinExistence type="predicted"/>
<gene>
    <name evidence="2" type="ORF">NSCI0253_LOCUS38867</name>
</gene>